<evidence type="ECO:0000313" key="10">
    <source>
        <dbReference type="EMBL" id="KAG5670619.1"/>
    </source>
</evidence>
<comment type="subcellular location">
    <subcellularLocation>
        <location evidence="1">Membrane</location>
        <topology evidence="1">Multi-pass membrane protein</topology>
    </subcellularLocation>
</comment>
<dbReference type="GO" id="GO:0005524">
    <property type="term" value="F:ATP binding"/>
    <property type="evidence" value="ECO:0007669"/>
    <property type="project" value="UniProtKB-KW"/>
</dbReference>
<dbReference type="OrthoDB" id="10255969at2759"/>
<organism evidence="10 11">
    <name type="scientific">Polypedilum vanderplanki</name>
    <name type="common">Sleeping chironomid midge</name>
    <dbReference type="NCBI Taxonomy" id="319348"/>
    <lineage>
        <taxon>Eukaryota</taxon>
        <taxon>Metazoa</taxon>
        <taxon>Ecdysozoa</taxon>
        <taxon>Arthropoda</taxon>
        <taxon>Hexapoda</taxon>
        <taxon>Insecta</taxon>
        <taxon>Pterygota</taxon>
        <taxon>Neoptera</taxon>
        <taxon>Endopterygota</taxon>
        <taxon>Diptera</taxon>
        <taxon>Nematocera</taxon>
        <taxon>Chironomoidea</taxon>
        <taxon>Chironomidae</taxon>
        <taxon>Chironominae</taxon>
        <taxon>Polypedilum</taxon>
        <taxon>Polypedilum</taxon>
    </lineage>
</organism>
<evidence type="ECO:0000256" key="1">
    <source>
        <dbReference type="ARBA" id="ARBA00004141"/>
    </source>
</evidence>
<feature type="transmembrane region" description="Helical" evidence="8">
    <location>
        <begin position="293"/>
        <end position="314"/>
    </location>
</feature>
<evidence type="ECO:0000256" key="3">
    <source>
        <dbReference type="ARBA" id="ARBA00022741"/>
    </source>
</evidence>
<dbReference type="Pfam" id="PF12698">
    <property type="entry name" value="ABC2_membrane_3"/>
    <property type="match status" value="1"/>
</dbReference>
<dbReference type="GO" id="GO:0140359">
    <property type="term" value="F:ABC-type transporter activity"/>
    <property type="evidence" value="ECO:0007669"/>
    <property type="project" value="InterPro"/>
</dbReference>
<dbReference type="Proteomes" id="UP001107558">
    <property type="component" value="Chromosome 3"/>
</dbReference>
<reference evidence="10" key="1">
    <citation type="submission" date="2021-03" db="EMBL/GenBank/DDBJ databases">
        <title>Chromosome level genome of the anhydrobiotic midge Polypedilum vanderplanki.</title>
        <authorList>
            <person name="Yoshida Y."/>
            <person name="Kikawada T."/>
            <person name="Gusev O."/>
        </authorList>
    </citation>
    <scope>NUCLEOTIDE SEQUENCE</scope>
    <source>
        <strain evidence="10">NIAS01</strain>
        <tissue evidence="10">Whole body or cell culture</tissue>
    </source>
</reference>
<comment type="caution">
    <text evidence="10">The sequence shown here is derived from an EMBL/GenBank/DDBJ whole genome shotgun (WGS) entry which is preliminary data.</text>
</comment>
<dbReference type="InterPro" id="IPR003593">
    <property type="entry name" value="AAA+_ATPase"/>
</dbReference>
<evidence type="ECO:0000256" key="7">
    <source>
        <dbReference type="SAM" id="MobiDB-lite"/>
    </source>
</evidence>
<dbReference type="AlphaFoldDB" id="A0A9J6BMD7"/>
<gene>
    <name evidence="10" type="ORF">PVAND_000868</name>
</gene>
<feature type="compositionally biased region" description="Basic residues" evidence="7">
    <location>
        <begin position="674"/>
        <end position="699"/>
    </location>
</feature>
<dbReference type="PROSITE" id="PS00211">
    <property type="entry name" value="ABC_TRANSPORTER_1"/>
    <property type="match status" value="1"/>
</dbReference>
<dbReference type="InterPro" id="IPR003439">
    <property type="entry name" value="ABC_transporter-like_ATP-bd"/>
</dbReference>
<evidence type="ECO:0000256" key="6">
    <source>
        <dbReference type="ARBA" id="ARBA00023136"/>
    </source>
</evidence>
<feature type="transmembrane region" description="Helical" evidence="8">
    <location>
        <begin position="470"/>
        <end position="489"/>
    </location>
</feature>
<sequence>MKTNSIQVEKVFKAFEKNKNVLNGINLTTKTGGIYALIGSSGCGKTTLLNCIMRMYKVDSGIIKMFDQKIELKKTSELLNFIGFIPQEISLVPQLTIKETFEYFANLHSMNQKKFNMRILMISDLLELPALNEFIGNLSGGQQRRISLAVSFIHDPKVLILDEPTVGLDFELRNKIWNFFYKQTSKNGLSVLITTHCMNEVAKSHRCGFMMNGKIIIEDKPSLIKEKLNVETFDDAFYQLYLKVNQFKVKRNSVIDLKFKSKNDTIDRNLFKIRLSVIKGLLVKDFHRLKRSYIEAILLFLTTFSWAFLFSITFGHYPNDLKIGVLNYEAYNCENYSIVQDGRNMKLSCEYFDQIHGVEKNFYNSQRDAIQDLKNRKIISLITVNENFSNSLITKSQEIHDLEIFLDYSDYYFAIYMKYKICDTFRDFLHYQSKKFRIRRFYLNIYNIEYLYMQSTSIFKFIKSVATSDIILLSSIAMISSSVIAIIQSRVDGIWNRSLLNGVQTSEIIIAYLIQYSCYAIITSIELILSLKFIFQIEIIGNVWLAFTLIFINAMNVFLFGFNVSIISKDVTIAGYTGIGLLVILNSLSGIIWPIQGISKWIQPLQYFFPISLTCTALHGIVFKGYEILQKNVLEAFVVIISNNILLIFSSIFNFFFQKIPNQVKMNRSQSKSSKNRQRSRSKSTRRNQSKKSEKKSKSTSRNIQVMDNGDTLCLCIPSSAIYFQNLGKNARMIEKTSNA</sequence>
<dbReference type="InterPro" id="IPR013525">
    <property type="entry name" value="ABC2_TM"/>
</dbReference>
<dbReference type="GO" id="GO:0016020">
    <property type="term" value="C:membrane"/>
    <property type="evidence" value="ECO:0007669"/>
    <property type="project" value="UniProtKB-SubCell"/>
</dbReference>
<dbReference type="SUPFAM" id="SSF52540">
    <property type="entry name" value="P-loop containing nucleoside triphosphate hydrolases"/>
    <property type="match status" value="1"/>
</dbReference>
<dbReference type="GO" id="GO:0016887">
    <property type="term" value="F:ATP hydrolysis activity"/>
    <property type="evidence" value="ECO:0007669"/>
    <property type="project" value="InterPro"/>
</dbReference>
<evidence type="ECO:0000256" key="5">
    <source>
        <dbReference type="ARBA" id="ARBA00022989"/>
    </source>
</evidence>
<feature type="transmembrane region" description="Helical" evidence="8">
    <location>
        <begin position="543"/>
        <end position="567"/>
    </location>
</feature>
<dbReference type="EMBL" id="JADBJN010000003">
    <property type="protein sequence ID" value="KAG5670619.1"/>
    <property type="molecule type" value="Genomic_DNA"/>
</dbReference>
<evidence type="ECO:0000256" key="2">
    <source>
        <dbReference type="ARBA" id="ARBA00022692"/>
    </source>
</evidence>
<keyword evidence="4" id="KW-0067">ATP-binding</keyword>
<evidence type="ECO:0000256" key="4">
    <source>
        <dbReference type="ARBA" id="ARBA00022840"/>
    </source>
</evidence>
<dbReference type="PROSITE" id="PS50893">
    <property type="entry name" value="ABC_TRANSPORTER_2"/>
    <property type="match status" value="1"/>
</dbReference>
<proteinExistence type="predicted"/>
<accession>A0A9J6BMD7</accession>
<feature type="transmembrane region" description="Helical" evidence="8">
    <location>
        <begin position="607"/>
        <end position="624"/>
    </location>
</feature>
<dbReference type="SMART" id="SM00382">
    <property type="entry name" value="AAA"/>
    <property type="match status" value="1"/>
</dbReference>
<protein>
    <recommendedName>
        <fullName evidence="9">ABC transporter domain-containing protein</fullName>
    </recommendedName>
</protein>
<dbReference type="PANTHER" id="PTHR43038:SF3">
    <property type="entry name" value="ABC TRANSPORTER G FAMILY MEMBER 20 ISOFORM X1"/>
    <property type="match status" value="1"/>
</dbReference>
<evidence type="ECO:0000313" key="11">
    <source>
        <dbReference type="Proteomes" id="UP001107558"/>
    </source>
</evidence>
<keyword evidence="6 8" id="KW-0472">Membrane</keyword>
<feature type="transmembrane region" description="Helical" evidence="8">
    <location>
        <begin position="636"/>
        <end position="657"/>
    </location>
</feature>
<dbReference type="PANTHER" id="PTHR43038">
    <property type="entry name" value="ATP-BINDING CASSETTE, SUB-FAMILY H, MEMBER 1"/>
    <property type="match status" value="1"/>
</dbReference>
<feature type="transmembrane region" description="Helical" evidence="8">
    <location>
        <begin position="573"/>
        <end position="595"/>
    </location>
</feature>
<keyword evidence="11" id="KW-1185">Reference proteome</keyword>
<dbReference type="Pfam" id="PF00005">
    <property type="entry name" value="ABC_tran"/>
    <property type="match status" value="1"/>
</dbReference>
<keyword evidence="3" id="KW-0547">Nucleotide-binding</keyword>
<keyword evidence="2 8" id="KW-0812">Transmembrane</keyword>
<feature type="domain" description="ABC transporter" evidence="9">
    <location>
        <begin position="6"/>
        <end position="237"/>
    </location>
</feature>
<dbReference type="CDD" id="cd03230">
    <property type="entry name" value="ABC_DR_subfamily_A"/>
    <property type="match status" value="1"/>
</dbReference>
<keyword evidence="5 8" id="KW-1133">Transmembrane helix</keyword>
<feature type="region of interest" description="Disordered" evidence="7">
    <location>
        <begin position="667"/>
        <end position="702"/>
    </location>
</feature>
<dbReference type="InterPro" id="IPR027417">
    <property type="entry name" value="P-loop_NTPase"/>
</dbReference>
<dbReference type="InterPro" id="IPR017871">
    <property type="entry name" value="ABC_transporter-like_CS"/>
</dbReference>
<evidence type="ECO:0000256" key="8">
    <source>
        <dbReference type="SAM" id="Phobius"/>
    </source>
</evidence>
<name>A0A9J6BMD7_POLVA</name>
<dbReference type="Gene3D" id="3.40.50.300">
    <property type="entry name" value="P-loop containing nucleotide triphosphate hydrolases"/>
    <property type="match status" value="1"/>
</dbReference>
<feature type="transmembrane region" description="Helical" evidence="8">
    <location>
        <begin position="509"/>
        <end position="531"/>
    </location>
</feature>
<evidence type="ECO:0000259" key="9">
    <source>
        <dbReference type="PROSITE" id="PS50893"/>
    </source>
</evidence>